<accession>A0A9P4TYL7</accession>
<dbReference type="GO" id="GO:0005737">
    <property type="term" value="C:cytoplasm"/>
    <property type="evidence" value="ECO:0007669"/>
    <property type="project" value="TreeGrafter"/>
</dbReference>
<dbReference type="OrthoDB" id="202840at2759"/>
<keyword evidence="4" id="KW-1185">Reference proteome</keyword>
<reference evidence="3" key="1">
    <citation type="journal article" date="2020" name="Stud. Mycol.">
        <title>101 Dothideomycetes genomes: a test case for predicting lifestyles and emergence of pathogens.</title>
        <authorList>
            <person name="Haridas S."/>
            <person name="Albert R."/>
            <person name="Binder M."/>
            <person name="Bloem J."/>
            <person name="Labutti K."/>
            <person name="Salamov A."/>
            <person name="Andreopoulos B."/>
            <person name="Baker S."/>
            <person name="Barry K."/>
            <person name="Bills G."/>
            <person name="Bluhm B."/>
            <person name="Cannon C."/>
            <person name="Castanera R."/>
            <person name="Culley D."/>
            <person name="Daum C."/>
            <person name="Ezra D."/>
            <person name="Gonzalez J."/>
            <person name="Henrissat B."/>
            <person name="Kuo A."/>
            <person name="Liang C."/>
            <person name="Lipzen A."/>
            <person name="Lutzoni F."/>
            <person name="Magnuson J."/>
            <person name="Mondo S."/>
            <person name="Nolan M."/>
            <person name="Ohm R."/>
            <person name="Pangilinan J."/>
            <person name="Park H.-J."/>
            <person name="Ramirez L."/>
            <person name="Alfaro M."/>
            <person name="Sun H."/>
            <person name="Tritt A."/>
            <person name="Yoshinaga Y."/>
            <person name="Zwiers L.-H."/>
            <person name="Turgeon B."/>
            <person name="Goodwin S."/>
            <person name="Spatafora J."/>
            <person name="Crous P."/>
            <person name="Grigoriev I."/>
        </authorList>
    </citation>
    <scope>NUCLEOTIDE SEQUENCE</scope>
    <source>
        <strain evidence="3">CBS 130266</strain>
    </source>
</reference>
<comment type="caution">
    <text evidence="3">The sequence shown here is derived from an EMBL/GenBank/DDBJ whole genome shotgun (WGS) entry which is preliminary data.</text>
</comment>
<dbReference type="SUPFAM" id="SSF52833">
    <property type="entry name" value="Thioredoxin-like"/>
    <property type="match status" value="1"/>
</dbReference>
<dbReference type="Gene3D" id="1.20.1050.10">
    <property type="match status" value="1"/>
</dbReference>
<dbReference type="InterPro" id="IPR036282">
    <property type="entry name" value="Glutathione-S-Trfase_C_sf"/>
</dbReference>
<sequence>MSDVPNDIVLYHYTFSPYARRIVWYLQLRGIPYAQCLQPAILPRLDLEALNVNYRRIPILSIGRDFYCDTRLILRKLDSKFPPGLSSDDPNLKALERLLERWTVDAGIFGRAVQLIPTDLPNMRDPKFHKDREAFSGRIGGWDKEKMEKARPEAVVHIRDAFELMESTLLADGRDWVFKTEKPSMGDIEAVWPFHWLTDMPGALPDTISDRQFPKVFAWLDRFRNAVAQAKESGPKPVTLKGKDVVEYMKTAQLVESSGEIDVNDPLGLKAGDEVEVWPIETGFTHRDRGKLVTLTPNEVVVSKHTRHGNKEIHVHCQRWGFRVAKVEAETSKI</sequence>
<feature type="domain" description="GST N-terminal" evidence="1">
    <location>
        <begin position="10"/>
        <end position="82"/>
    </location>
</feature>
<dbReference type="AlphaFoldDB" id="A0A9P4TYL7"/>
<dbReference type="CDD" id="cd00570">
    <property type="entry name" value="GST_N_family"/>
    <property type="match status" value="1"/>
</dbReference>
<protein>
    <recommendedName>
        <fullName evidence="5">GST N-terminal domain-containing protein</fullName>
    </recommendedName>
</protein>
<gene>
    <name evidence="3" type="ORF">EJ08DRAFT_633215</name>
</gene>
<proteinExistence type="predicted"/>
<evidence type="ECO:0000259" key="2">
    <source>
        <dbReference type="Pfam" id="PF25907"/>
    </source>
</evidence>
<evidence type="ECO:0008006" key="5">
    <source>
        <dbReference type="Google" id="ProtNLM"/>
    </source>
</evidence>
<dbReference type="Pfam" id="PF25907">
    <property type="entry name" value="DUF7962"/>
    <property type="match status" value="1"/>
</dbReference>
<evidence type="ECO:0000259" key="1">
    <source>
        <dbReference type="Pfam" id="PF13417"/>
    </source>
</evidence>
<dbReference type="InterPro" id="IPR004045">
    <property type="entry name" value="Glutathione_S-Trfase_N"/>
</dbReference>
<feature type="domain" description="DUF7962" evidence="2">
    <location>
        <begin position="111"/>
        <end position="231"/>
    </location>
</feature>
<evidence type="ECO:0000313" key="4">
    <source>
        <dbReference type="Proteomes" id="UP000800235"/>
    </source>
</evidence>
<evidence type="ECO:0000313" key="3">
    <source>
        <dbReference type="EMBL" id="KAF2430790.1"/>
    </source>
</evidence>
<dbReference type="PANTHER" id="PTHR43968:SF6">
    <property type="entry name" value="GLUTATHIONE S-TRANSFERASE OMEGA"/>
    <property type="match status" value="1"/>
</dbReference>
<dbReference type="Gene3D" id="3.40.30.110">
    <property type="match status" value="2"/>
</dbReference>
<dbReference type="CDD" id="cd00299">
    <property type="entry name" value="GST_C_family"/>
    <property type="match status" value="1"/>
</dbReference>
<name>A0A9P4TYL7_9PEZI</name>
<dbReference type="InterPro" id="IPR036249">
    <property type="entry name" value="Thioredoxin-like_sf"/>
</dbReference>
<dbReference type="InterPro" id="IPR050983">
    <property type="entry name" value="GST_Omega/HSP26"/>
</dbReference>
<dbReference type="PANTHER" id="PTHR43968">
    <property type="match status" value="1"/>
</dbReference>
<dbReference type="Pfam" id="PF13417">
    <property type="entry name" value="GST_N_3"/>
    <property type="match status" value="1"/>
</dbReference>
<organism evidence="3 4">
    <name type="scientific">Tothia fuscella</name>
    <dbReference type="NCBI Taxonomy" id="1048955"/>
    <lineage>
        <taxon>Eukaryota</taxon>
        <taxon>Fungi</taxon>
        <taxon>Dikarya</taxon>
        <taxon>Ascomycota</taxon>
        <taxon>Pezizomycotina</taxon>
        <taxon>Dothideomycetes</taxon>
        <taxon>Pleosporomycetidae</taxon>
        <taxon>Venturiales</taxon>
        <taxon>Cylindrosympodiaceae</taxon>
        <taxon>Tothia</taxon>
    </lineage>
</organism>
<dbReference type="SUPFAM" id="SSF47616">
    <property type="entry name" value="GST C-terminal domain-like"/>
    <property type="match status" value="1"/>
</dbReference>
<dbReference type="EMBL" id="MU007036">
    <property type="protein sequence ID" value="KAF2430790.1"/>
    <property type="molecule type" value="Genomic_DNA"/>
</dbReference>
<dbReference type="Proteomes" id="UP000800235">
    <property type="component" value="Unassembled WGS sequence"/>
</dbReference>
<dbReference type="InterPro" id="IPR058268">
    <property type="entry name" value="DUF7962"/>
</dbReference>